<dbReference type="EMBL" id="PDNB01000076">
    <property type="protein sequence ID" value="PGH11184.1"/>
    <property type="molecule type" value="Genomic_DNA"/>
</dbReference>
<sequence length="68" mass="7736">MRAYWGRAQQARASRLMKLRLTAPESLGRLQRIWKIVVLLAMCQNQEQNETKDSDVAKSGKSGRGFSI</sequence>
<organism evidence="2 3">
    <name type="scientific">Helicocarpus griseus UAMH5409</name>
    <dbReference type="NCBI Taxonomy" id="1447875"/>
    <lineage>
        <taxon>Eukaryota</taxon>
        <taxon>Fungi</taxon>
        <taxon>Dikarya</taxon>
        <taxon>Ascomycota</taxon>
        <taxon>Pezizomycotina</taxon>
        <taxon>Eurotiomycetes</taxon>
        <taxon>Eurotiomycetidae</taxon>
        <taxon>Onygenales</taxon>
        <taxon>Ajellomycetaceae</taxon>
        <taxon>Helicocarpus</taxon>
    </lineage>
</organism>
<evidence type="ECO:0000313" key="2">
    <source>
        <dbReference type="EMBL" id="PGH11184.1"/>
    </source>
</evidence>
<evidence type="ECO:0000313" key="3">
    <source>
        <dbReference type="Proteomes" id="UP000223968"/>
    </source>
</evidence>
<accession>A0A2B7XHH4</accession>
<comment type="caution">
    <text evidence="2">The sequence shown here is derived from an EMBL/GenBank/DDBJ whole genome shotgun (WGS) entry which is preliminary data.</text>
</comment>
<protein>
    <submittedName>
        <fullName evidence="2">Uncharacterized protein</fullName>
    </submittedName>
</protein>
<dbReference type="AlphaFoldDB" id="A0A2B7XHH4"/>
<proteinExistence type="predicted"/>
<keyword evidence="3" id="KW-1185">Reference proteome</keyword>
<reference evidence="2 3" key="1">
    <citation type="submission" date="2017-10" db="EMBL/GenBank/DDBJ databases">
        <title>Comparative genomics in systemic dimorphic fungi from Ajellomycetaceae.</title>
        <authorList>
            <person name="Munoz J.F."/>
            <person name="Mcewen J.G."/>
            <person name="Clay O.K."/>
            <person name="Cuomo C.A."/>
        </authorList>
    </citation>
    <scope>NUCLEOTIDE SEQUENCE [LARGE SCALE GENOMIC DNA]</scope>
    <source>
        <strain evidence="2 3">UAMH5409</strain>
    </source>
</reference>
<evidence type="ECO:0000256" key="1">
    <source>
        <dbReference type="SAM" id="MobiDB-lite"/>
    </source>
</evidence>
<feature type="compositionally biased region" description="Basic and acidic residues" evidence="1">
    <location>
        <begin position="49"/>
        <end position="58"/>
    </location>
</feature>
<gene>
    <name evidence="2" type="ORF">AJ79_05026</name>
</gene>
<dbReference type="Proteomes" id="UP000223968">
    <property type="component" value="Unassembled WGS sequence"/>
</dbReference>
<feature type="region of interest" description="Disordered" evidence="1">
    <location>
        <begin position="47"/>
        <end position="68"/>
    </location>
</feature>
<name>A0A2B7XHH4_9EURO</name>